<dbReference type="Proteomes" id="UP000460298">
    <property type="component" value="Unassembled WGS sequence"/>
</dbReference>
<dbReference type="HAMAP" id="MF_01365_B">
    <property type="entry name" value="Ribosomal_uL6_B"/>
    <property type="match status" value="1"/>
</dbReference>
<keyword evidence="5 6" id="KW-0687">Ribonucleoprotein</keyword>
<dbReference type="AlphaFoldDB" id="A0A833GYT3"/>
<dbReference type="PANTHER" id="PTHR11655">
    <property type="entry name" value="60S/50S RIBOSOMAL PROTEIN L6/L9"/>
    <property type="match status" value="1"/>
</dbReference>
<evidence type="ECO:0000313" key="10">
    <source>
        <dbReference type="EMBL" id="KAB2930195.1"/>
    </source>
</evidence>
<dbReference type="PRINTS" id="PR00059">
    <property type="entry name" value="RIBOSOMALL6"/>
</dbReference>
<dbReference type="PIRSF" id="PIRSF002162">
    <property type="entry name" value="Ribosomal_L6"/>
    <property type="match status" value="1"/>
</dbReference>
<comment type="similarity">
    <text evidence="1 6 7">Belongs to the universal ribosomal protein uL6 family.</text>
</comment>
<dbReference type="GO" id="GO:0002181">
    <property type="term" value="P:cytoplasmic translation"/>
    <property type="evidence" value="ECO:0007669"/>
    <property type="project" value="TreeGrafter"/>
</dbReference>
<comment type="function">
    <text evidence="6 8">This protein binds to the 23S rRNA, and is important in its secondary structure. It is located near the subunit interface in the base of the L7/L12 stalk, and near the tRNA binding site of the peptidyltransferase center.</text>
</comment>
<dbReference type="InterPro" id="IPR002358">
    <property type="entry name" value="Ribosomal_uL6_CS"/>
</dbReference>
<accession>A0A833GYT3</accession>
<dbReference type="EMBL" id="WBUI01000022">
    <property type="protein sequence ID" value="KAB2930195.1"/>
    <property type="molecule type" value="Genomic_DNA"/>
</dbReference>
<dbReference type="GO" id="GO:0022625">
    <property type="term" value="C:cytosolic large ribosomal subunit"/>
    <property type="evidence" value="ECO:0007669"/>
    <property type="project" value="UniProtKB-UniRule"/>
</dbReference>
<evidence type="ECO:0000256" key="5">
    <source>
        <dbReference type="ARBA" id="ARBA00023274"/>
    </source>
</evidence>
<dbReference type="SUPFAM" id="SSF56053">
    <property type="entry name" value="Ribosomal protein L6"/>
    <property type="match status" value="2"/>
</dbReference>
<dbReference type="InterPro" id="IPR020040">
    <property type="entry name" value="Ribosomal_uL6_a/b-dom"/>
</dbReference>
<gene>
    <name evidence="6" type="primary">rplF</name>
    <name evidence="10" type="ORF">F9K24_17305</name>
</gene>
<dbReference type="InterPro" id="IPR000702">
    <property type="entry name" value="Ribosomal_uL6-like"/>
</dbReference>
<dbReference type="InterPro" id="IPR019906">
    <property type="entry name" value="Ribosomal_uL6_bac-type"/>
</dbReference>
<evidence type="ECO:0000256" key="1">
    <source>
        <dbReference type="ARBA" id="ARBA00009356"/>
    </source>
</evidence>
<dbReference type="FunFam" id="3.90.930.12:FF:000002">
    <property type="entry name" value="50S ribosomal protein L6"/>
    <property type="match status" value="1"/>
</dbReference>
<dbReference type="GO" id="GO:0003735">
    <property type="term" value="F:structural constituent of ribosome"/>
    <property type="evidence" value="ECO:0007669"/>
    <property type="project" value="UniProtKB-UniRule"/>
</dbReference>
<dbReference type="GO" id="GO:0019843">
    <property type="term" value="F:rRNA binding"/>
    <property type="evidence" value="ECO:0007669"/>
    <property type="project" value="UniProtKB-UniRule"/>
</dbReference>
<organism evidence="10 11">
    <name type="scientific">Leptonema illini</name>
    <dbReference type="NCBI Taxonomy" id="183"/>
    <lineage>
        <taxon>Bacteria</taxon>
        <taxon>Pseudomonadati</taxon>
        <taxon>Spirochaetota</taxon>
        <taxon>Spirochaetia</taxon>
        <taxon>Leptospirales</taxon>
        <taxon>Leptospiraceae</taxon>
        <taxon>Leptonema</taxon>
    </lineage>
</organism>
<comment type="caution">
    <text evidence="10">The sequence shown here is derived from an EMBL/GenBank/DDBJ whole genome shotgun (WGS) entry which is preliminary data.</text>
</comment>
<evidence type="ECO:0000256" key="8">
    <source>
        <dbReference type="RuleBase" id="RU003870"/>
    </source>
</evidence>
<dbReference type="PANTHER" id="PTHR11655:SF14">
    <property type="entry name" value="LARGE RIBOSOMAL SUBUNIT PROTEIN UL6M"/>
    <property type="match status" value="1"/>
</dbReference>
<keyword evidence="2 6" id="KW-0699">rRNA-binding</keyword>
<evidence type="ECO:0000256" key="7">
    <source>
        <dbReference type="RuleBase" id="RU003869"/>
    </source>
</evidence>
<dbReference type="FunFam" id="3.90.930.12:FF:000001">
    <property type="entry name" value="50S ribosomal protein L6"/>
    <property type="match status" value="1"/>
</dbReference>
<reference evidence="10 11" key="1">
    <citation type="submission" date="2019-10" db="EMBL/GenBank/DDBJ databases">
        <title>Extracellular Electron Transfer in a Candidatus Methanoperedens spp. Enrichment Culture.</title>
        <authorList>
            <person name="Berger S."/>
            <person name="Rangel Shaw D."/>
            <person name="Berben T."/>
            <person name="In 'T Zandt M."/>
            <person name="Frank J."/>
            <person name="Reimann J."/>
            <person name="Jetten M.S.M."/>
            <person name="Welte C.U."/>
        </authorList>
    </citation>
    <scope>NUCLEOTIDE SEQUENCE [LARGE SCALE GENOMIC DNA]</scope>
    <source>
        <strain evidence="10">SB12</strain>
    </source>
</reference>
<evidence type="ECO:0000259" key="9">
    <source>
        <dbReference type="Pfam" id="PF00347"/>
    </source>
</evidence>
<dbReference type="PROSITE" id="PS00525">
    <property type="entry name" value="RIBOSOMAL_L6_1"/>
    <property type="match status" value="1"/>
</dbReference>
<protein>
    <recommendedName>
        <fullName evidence="6">Large ribosomal subunit protein uL6</fullName>
    </recommendedName>
</protein>
<keyword evidence="3 6" id="KW-0694">RNA-binding</keyword>
<sequence>MSRIGNAPVQMPAKVELEVKGAEALVKGPLGQISFPVPAGISIEREGDTVQVKRSDDSKEQRALHGLTRALLNNHVKGVSAGWVRNLELVGVGYRVALKGKQLVLSLGYSHDVNYDLPADIEAKVEQTKIELKSIDKQRLGQVASEIRSFRPPEPYKGKGVRYADEVVRRKAGKAGKSGKGGKK</sequence>
<keyword evidence="4 6" id="KW-0689">Ribosomal protein</keyword>
<evidence type="ECO:0000256" key="6">
    <source>
        <dbReference type="HAMAP-Rule" id="MF_01365"/>
    </source>
</evidence>
<comment type="subunit">
    <text evidence="6">Part of the 50S ribosomal subunit.</text>
</comment>
<dbReference type="Pfam" id="PF00347">
    <property type="entry name" value="Ribosomal_L6"/>
    <property type="match status" value="2"/>
</dbReference>
<evidence type="ECO:0000256" key="3">
    <source>
        <dbReference type="ARBA" id="ARBA00022884"/>
    </source>
</evidence>
<name>A0A833GYT3_9LEPT</name>
<feature type="domain" description="Large ribosomal subunit protein uL6 alpha-beta" evidence="9">
    <location>
        <begin position="12"/>
        <end position="82"/>
    </location>
</feature>
<dbReference type="InterPro" id="IPR036789">
    <property type="entry name" value="Ribosomal_uL6-like_a/b-dom_sf"/>
</dbReference>
<evidence type="ECO:0000256" key="2">
    <source>
        <dbReference type="ARBA" id="ARBA00022730"/>
    </source>
</evidence>
<evidence type="ECO:0000256" key="4">
    <source>
        <dbReference type="ARBA" id="ARBA00022980"/>
    </source>
</evidence>
<proteinExistence type="inferred from homology"/>
<feature type="domain" description="Large ribosomal subunit protein uL6 alpha-beta" evidence="9">
    <location>
        <begin position="90"/>
        <end position="163"/>
    </location>
</feature>
<dbReference type="NCBIfam" id="TIGR03654">
    <property type="entry name" value="L6_bact"/>
    <property type="match status" value="1"/>
</dbReference>
<evidence type="ECO:0000313" key="11">
    <source>
        <dbReference type="Proteomes" id="UP000460298"/>
    </source>
</evidence>
<dbReference type="Gene3D" id="3.90.930.12">
    <property type="entry name" value="Ribosomal protein L6, alpha-beta domain"/>
    <property type="match status" value="2"/>
</dbReference>